<dbReference type="InterPro" id="IPR036866">
    <property type="entry name" value="RibonucZ/Hydroxyglut_hydro"/>
</dbReference>
<name>A0AAE4V3U3_9NOCA</name>
<evidence type="ECO:0000256" key="3">
    <source>
        <dbReference type="ARBA" id="ARBA00022801"/>
    </source>
</evidence>
<gene>
    <name evidence="4" type="ORF">R4315_28520</name>
</gene>
<dbReference type="PANTHER" id="PTHR46018">
    <property type="entry name" value="ZINC PHOSPHODIESTERASE ELAC PROTEIN 1"/>
    <property type="match status" value="1"/>
</dbReference>
<dbReference type="RefSeq" id="WP_317746847.1">
    <property type="nucleotide sequence ID" value="NZ_JAWLUP010000163.1"/>
</dbReference>
<comment type="caution">
    <text evidence="4">The sequence shown here is derived from an EMBL/GenBank/DDBJ whole genome shotgun (WGS) entry which is preliminary data.</text>
</comment>
<dbReference type="EMBL" id="JAWLUP010000163">
    <property type="protein sequence ID" value="MDV7268466.1"/>
    <property type="molecule type" value="Genomic_DNA"/>
</dbReference>
<sequence>MCNLIHEAHQHSLSRRGLLAGVMALGTETALAGCSSADTTTTSAATAGTFAYVDNARAHRTRLVLLGTAGGPMTWIARHNGGDQTRHGIATAVVVDGAIYLVDCGMGVAHQLRLANLGKEGDFHGYEGLRSVFLTHLHSDHTMDYFNIVLSGWYQGLPGSAPVEVYGPGDRGALSPISGNTDAPVVNPENPTPGTVDMTNYLTQVFATDINDRLRDSGKPGLDKLIRTHDIQIPAAAAARANDNQFPVMDPFLVMEDDRVRVTATLVDHGAVYPAFAFRFDTDDGSIVFSGDTAPTPNLITMATGADILVHEVIDAHWVKALYGEPPYSPEEEGFIEHLLHSHTTIEQVGPVAEEAGVKTLVLSHLAPGNNPTERWQAAAAGFSGDLIVGEDLMEIGVGERTS</sequence>
<keyword evidence="3" id="KW-0378">Hydrolase</keyword>
<dbReference type="SUPFAM" id="SSF56281">
    <property type="entry name" value="Metallo-hydrolase/oxidoreductase"/>
    <property type="match status" value="1"/>
</dbReference>
<evidence type="ECO:0000256" key="1">
    <source>
        <dbReference type="ARBA" id="ARBA00022722"/>
    </source>
</evidence>
<dbReference type="InterPro" id="IPR044094">
    <property type="entry name" value="AtsA-like_MBL-fold"/>
</dbReference>
<organism evidence="4 5">
    <name type="scientific">Rhodococcus oxybenzonivorans</name>
    <dbReference type="NCBI Taxonomy" id="1990687"/>
    <lineage>
        <taxon>Bacteria</taxon>
        <taxon>Bacillati</taxon>
        <taxon>Actinomycetota</taxon>
        <taxon>Actinomycetes</taxon>
        <taxon>Mycobacteriales</taxon>
        <taxon>Nocardiaceae</taxon>
        <taxon>Rhodococcus</taxon>
    </lineage>
</organism>
<dbReference type="PANTHER" id="PTHR46018:SF2">
    <property type="entry name" value="ZINC PHOSPHODIESTERASE ELAC PROTEIN 1"/>
    <property type="match status" value="1"/>
</dbReference>
<dbReference type="AlphaFoldDB" id="A0AAE4V3U3"/>
<evidence type="ECO:0000313" key="4">
    <source>
        <dbReference type="EMBL" id="MDV7268466.1"/>
    </source>
</evidence>
<dbReference type="InterPro" id="IPR006311">
    <property type="entry name" value="TAT_signal"/>
</dbReference>
<reference evidence="4" key="1">
    <citation type="submission" date="2023-10" db="EMBL/GenBank/DDBJ databases">
        <title>Development of a sustainable strategy for remediation of hydrocarbon-contaminated territories based on the waste exchange concept.</title>
        <authorList>
            <person name="Krivoruchko A."/>
        </authorList>
    </citation>
    <scope>NUCLEOTIDE SEQUENCE</scope>
    <source>
        <strain evidence="4">IEGM 68</strain>
    </source>
</reference>
<accession>A0AAE4V3U3</accession>
<keyword evidence="1" id="KW-0540">Nuclease</keyword>
<dbReference type="PROSITE" id="PS51318">
    <property type="entry name" value="TAT"/>
    <property type="match status" value="1"/>
</dbReference>
<evidence type="ECO:0000313" key="5">
    <source>
        <dbReference type="Proteomes" id="UP001185863"/>
    </source>
</evidence>
<dbReference type="Proteomes" id="UP001185863">
    <property type="component" value="Unassembled WGS sequence"/>
</dbReference>
<dbReference type="CDD" id="cd07719">
    <property type="entry name" value="arylsulfatase_AtsA-like_MBL-fold"/>
    <property type="match status" value="1"/>
</dbReference>
<evidence type="ECO:0000256" key="2">
    <source>
        <dbReference type="ARBA" id="ARBA00022759"/>
    </source>
</evidence>
<proteinExistence type="predicted"/>
<keyword evidence="2" id="KW-0255">Endonuclease</keyword>
<dbReference type="GO" id="GO:0042781">
    <property type="term" value="F:3'-tRNA processing endoribonuclease activity"/>
    <property type="evidence" value="ECO:0007669"/>
    <property type="project" value="TreeGrafter"/>
</dbReference>
<protein>
    <submittedName>
        <fullName evidence="4">MBL fold metallo-hydrolase</fullName>
    </submittedName>
</protein>
<dbReference type="Gene3D" id="3.60.15.10">
    <property type="entry name" value="Ribonuclease Z/Hydroxyacylglutathione hydrolase-like"/>
    <property type="match status" value="1"/>
</dbReference>